<dbReference type="InterPro" id="IPR000086">
    <property type="entry name" value="NUDIX_hydrolase_dom"/>
</dbReference>
<name>A0ABN1BLG9_9BACI</name>
<proteinExistence type="predicted"/>
<dbReference type="Gene3D" id="3.90.79.10">
    <property type="entry name" value="Nucleoside Triphosphate Pyrophosphohydrolase"/>
    <property type="match status" value="1"/>
</dbReference>
<sequence length="171" mass="19798">MKLRQMAVAFLFNKNQDVLFLQKKLNNSFLPGLLVPIGGHIEKEEMSDPNKACQREIEEETGLVDTDINNLMLRYVVLRIKGYSEIRIQYVYFGNVLDVYKVTESEEGQLCWKNLNEVLSDNVTETTKEVVNHYDEIGQFSDQVYVGTMKSDDGTPEITWAILEDWDRPIK</sequence>
<gene>
    <name evidence="2" type="ORF">GCM10008986_29920</name>
</gene>
<evidence type="ECO:0000313" key="3">
    <source>
        <dbReference type="Proteomes" id="UP001500880"/>
    </source>
</evidence>
<keyword evidence="3" id="KW-1185">Reference proteome</keyword>
<evidence type="ECO:0000313" key="2">
    <source>
        <dbReference type="EMBL" id="GAA0500617.1"/>
    </source>
</evidence>
<dbReference type="Proteomes" id="UP001500880">
    <property type="component" value="Unassembled WGS sequence"/>
</dbReference>
<organism evidence="2 3">
    <name type="scientific">Salinibacillus aidingensis</name>
    <dbReference type="NCBI Taxonomy" id="237684"/>
    <lineage>
        <taxon>Bacteria</taxon>
        <taxon>Bacillati</taxon>
        <taxon>Bacillota</taxon>
        <taxon>Bacilli</taxon>
        <taxon>Bacillales</taxon>
        <taxon>Bacillaceae</taxon>
        <taxon>Salinibacillus</taxon>
    </lineage>
</organism>
<protein>
    <recommendedName>
        <fullName evidence="1">Nudix hydrolase domain-containing protein</fullName>
    </recommendedName>
</protein>
<accession>A0ABN1BLG9</accession>
<feature type="domain" description="Nudix hydrolase" evidence="1">
    <location>
        <begin position="2"/>
        <end position="135"/>
    </location>
</feature>
<comment type="caution">
    <text evidence="2">The sequence shown here is derived from an EMBL/GenBank/DDBJ whole genome shotgun (WGS) entry which is preliminary data.</text>
</comment>
<reference evidence="2 3" key="1">
    <citation type="journal article" date="2019" name="Int. J. Syst. Evol. Microbiol.">
        <title>The Global Catalogue of Microorganisms (GCM) 10K type strain sequencing project: providing services to taxonomists for standard genome sequencing and annotation.</title>
        <authorList>
            <consortium name="The Broad Institute Genomics Platform"/>
            <consortium name="The Broad Institute Genome Sequencing Center for Infectious Disease"/>
            <person name="Wu L."/>
            <person name="Ma J."/>
        </authorList>
    </citation>
    <scope>NUCLEOTIDE SEQUENCE [LARGE SCALE GENOMIC DNA]</scope>
    <source>
        <strain evidence="2 3">JCM 12389</strain>
    </source>
</reference>
<dbReference type="Pfam" id="PF00293">
    <property type="entry name" value="NUDIX"/>
    <property type="match status" value="1"/>
</dbReference>
<dbReference type="InterPro" id="IPR015797">
    <property type="entry name" value="NUDIX_hydrolase-like_dom_sf"/>
</dbReference>
<dbReference type="SUPFAM" id="SSF55811">
    <property type="entry name" value="Nudix"/>
    <property type="match status" value="1"/>
</dbReference>
<evidence type="ECO:0000259" key="1">
    <source>
        <dbReference type="PROSITE" id="PS51462"/>
    </source>
</evidence>
<dbReference type="EMBL" id="BAAADO010000007">
    <property type="protein sequence ID" value="GAA0500617.1"/>
    <property type="molecule type" value="Genomic_DNA"/>
</dbReference>
<dbReference type="PROSITE" id="PS51462">
    <property type="entry name" value="NUDIX"/>
    <property type="match status" value="1"/>
</dbReference>